<dbReference type="Pfam" id="PF12833">
    <property type="entry name" value="HTH_18"/>
    <property type="match status" value="1"/>
</dbReference>
<dbReference type="PIRSF" id="PIRSF000408">
    <property type="entry name" value="Alkyltransferas_AdaA"/>
    <property type="match status" value="1"/>
</dbReference>
<dbReference type="PANTHER" id="PTHR43280:SF28">
    <property type="entry name" value="HTH-TYPE TRANSCRIPTIONAL ACTIVATOR RHAS"/>
    <property type="match status" value="1"/>
</dbReference>
<keyword evidence="6" id="KW-0862">Zinc</keyword>
<proteinExistence type="predicted"/>
<evidence type="ECO:0000259" key="12">
    <source>
        <dbReference type="PROSITE" id="PS01124"/>
    </source>
</evidence>
<sequence>MGRKITDAQWQAIVTNDSQFDDVFFYGVKTTKIFCRPSCKSRIPNRENVEFFLDKEEALKAGYRSCKRCKSGGERVPDDEWTDQIKDFIEKFYREHLTLDIIASECHGSPYHLHRVFKKQMGITPLSYLHQIRIEKAQELLVHHQLDIQKIGETVGIPNSAQFSTLFKKITKMTPSEYRRLKVERNE</sequence>
<dbReference type="PROSITE" id="PS00041">
    <property type="entry name" value="HTH_ARAC_FAMILY_1"/>
    <property type="match status" value="1"/>
</dbReference>
<reference evidence="13" key="1">
    <citation type="submission" date="2023-08" db="EMBL/GenBank/DDBJ databases">
        <title>Genomic characterization of piscicolin 126 produced by Carnobacterium maltaromaticum CM22 strain isolated from salmon (Salmo salar).</title>
        <authorList>
            <person name="Gonzalez-Gragera E."/>
            <person name="Garcia-Lopez J.D."/>
            <person name="Teso-Perez C."/>
            <person name="Gimenez-Hernandez I."/>
            <person name="Peralta-Sanchez J.M."/>
            <person name="Valdivia E."/>
            <person name="Montalban-Lopez M."/>
            <person name="Martin-Platero A.M."/>
            <person name="Banos A."/>
            <person name="Martinez-Bueno M."/>
        </authorList>
    </citation>
    <scope>NUCLEOTIDE SEQUENCE</scope>
    <source>
        <strain evidence="13">CM22</strain>
    </source>
</reference>
<name>A0AAW9JMU5_CARML</name>
<dbReference type="EMBL" id="JAVBVO010000002">
    <property type="protein sequence ID" value="MDZ5757732.1"/>
    <property type="molecule type" value="Genomic_DNA"/>
</dbReference>
<keyword evidence="10" id="KW-0804">Transcription</keyword>
<keyword evidence="8" id="KW-0238">DNA-binding</keyword>
<feature type="domain" description="HTH araC/xylS-type" evidence="12">
    <location>
        <begin position="83"/>
        <end position="181"/>
    </location>
</feature>
<evidence type="ECO:0000256" key="3">
    <source>
        <dbReference type="ARBA" id="ARBA00022679"/>
    </source>
</evidence>
<dbReference type="GO" id="GO:0032259">
    <property type="term" value="P:methylation"/>
    <property type="evidence" value="ECO:0007669"/>
    <property type="project" value="UniProtKB-KW"/>
</dbReference>
<dbReference type="RefSeq" id="WP_187958011.1">
    <property type="nucleotide sequence ID" value="NZ_CBCPHT010000006.1"/>
</dbReference>
<evidence type="ECO:0000313" key="13">
    <source>
        <dbReference type="EMBL" id="MDZ5757732.1"/>
    </source>
</evidence>
<evidence type="ECO:0000256" key="4">
    <source>
        <dbReference type="ARBA" id="ARBA00022723"/>
    </source>
</evidence>
<keyword evidence="5" id="KW-0227">DNA damage</keyword>
<dbReference type="InterPro" id="IPR018062">
    <property type="entry name" value="HTH_AraC-typ_CS"/>
</dbReference>
<dbReference type="PANTHER" id="PTHR43280">
    <property type="entry name" value="ARAC-FAMILY TRANSCRIPTIONAL REGULATOR"/>
    <property type="match status" value="1"/>
</dbReference>
<dbReference type="AlphaFoldDB" id="A0AAW9JMU5"/>
<dbReference type="GO" id="GO:0043565">
    <property type="term" value="F:sequence-specific DNA binding"/>
    <property type="evidence" value="ECO:0007669"/>
    <property type="project" value="InterPro"/>
</dbReference>
<dbReference type="Gene3D" id="3.40.10.10">
    <property type="entry name" value="DNA Methylphosphotriester Repair Domain"/>
    <property type="match status" value="1"/>
</dbReference>
<dbReference type="InterPro" id="IPR016220">
    <property type="entry name" value="Me-P-triester_DNA_alkyl-Trfase"/>
</dbReference>
<dbReference type="SUPFAM" id="SSF46689">
    <property type="entry name" value="Homeodomain-like"/>
    <property type="match status" value="2"/>
</dbReference>
<evidence type="ECO:0000256" key="9">
    <source>
        <dbReference type="ARBA" id="ARBA00023159"/>
    </source>
</evidence>
<dbReference type="Proteomes" id="UP001290462">
    <property type="component" value="Unassembled WGS sequence"/>
</dbReference>
<keyword evidence="9" id="KW-0010">Activator</keyword>
<dbReference type="InterPro" id="IPR004026">
    <property type="entry name" value="Ada_DNA_repair_Zn-bd"/>
</dbReference>
<evidence type="ECO:0000256" key="11">
    <source>
        <dbReference type="ARBA" id="ARBA00023204"/>
    </source>
</evidence>
<gene>
    <name evidence="13" type="ORF">RAK27_03590</name>
</gene>
<dbReference type="InterPro" id="IPR035451">
    <property type="entry name" value="Ada-like_dom_sf"/>
</dbReference>
<protein>
    <submittedName>
        <fullName evidence="13">Bifunctional transcriptional activator/DNA repair enzyme AdaA</fullName>
    </submittedName>
</protein>
<comment type="cofactor">
    <cofactor evidence="1">
        <name>Zn(2+)</name>
        <dbReference type="ChEBI" id="CHEBI:29105"/>
    </cofactor>
</comment>
<evidence type="ECO:0000256" key="7">
    <source>
        <dbReference type="ARBA" id="ARBA00023015"/>
    </source>
</evidence>
<dbReference type="InterPro" id="IPR009057">
    <property type="entry name" value="Homeodomain-like_sf"/>
</dbReference>
<evidence type="ECO:0000256" key="1">
    <source>
        <dbReference type="ARBA" id="ARBA00001947"/>
    </source>
</evidence>
<evidence type="ECO:0000256" key="10">
    <source>
        <dbReference type="ARBA" id="ARBA00023163"/>
    </source>
</evidence>
<keyword evidence="11" id="KW-0234">DNA repair</keyword>
<dbReference type="PROSITE" id="PS01124">
    <property type="entry name" value="HTH_ARAC_FAMILY_2"/>
    <property type="match status" value="1"/>
</dbReference>
<keyword evidence="7" id="KW-0805">Transcription regulation</keyword>
<dbReference type="GO" id="GO:0003700">
    <property type="term" value="F:DNA-binding transcription factor activity"/>
    <property type="evidence" value="ECO:0007669"/>
    <property type="project" value="InterPro"/>
</dbReference>
<dbReference type="Gene3D" id="1.10.10.60">
    <property type="entry name" value="Homeodomain-like"/>
    <property type="match status" value="2"/>
</dbReference>
<comment type="caution">
    <text evidence="13">The sequence shown here is derived from an EMBL/GenBank/DDBJ whole genome shotgun (WGS) entry which is preliminary data.</text>
</comment>
<keyword evidence="3" id="KW-0808">Transferase</keyword>
<dbReference type="InterPro" id="IPR018060">
    <property type="entry name" value="HTH_AraC"/>
</dbReference>
<dbReference type="SUPFAM" id="SSF57884">
    <property type="entry name" value="Ada DNA repair protein, N-terminal domain (N-Ada 10)"/>
    <property type="match status" value="1"/>
</dbReference>
<keyword evidence="2" id="KW-0489">Methyltransferase</keyword>
<evidence type="ECO:0000313" key="14">
    <source>
        <dbReference type="Proteomes" id="UP001290462"/>
    </source>
</evidence>
<evidence type="ECO:0000256" key="5">
    <source>
        <dbReference type="ARBA" id="ARBA00022763"/>
    </source>
</evidence>
<dbReference type="GO" id="GO:0008168">
    <property type="term" value="F:methyltransferase activity"/>
    <property type="evidence" value="ECO:0007669"/>
    <property type="project" value="UniProtKB-KW"/>
</dbReference>
<dbReference type="GO" id="GO:0008270">
    <property type="term" value="F:zinc ion binding"/>
    <property type="evidence" value="ECO:0007669"/>
    <property type="project" value="InterPro"/>
</dbReference>
<evidence type="ECO:0000256" key="2">
    <source>
        <dbReference type="ARBA" id="ARBA00022603"/>
    </source>
</evidence>
<dbReference type="GO" id="GO:0006281">
    <property type="term" value="P:DNA repair"/>
    <property type="evidence" value="ECO:0007669"/>
    <property type="project" value="UniProtKB-KW"/>
</dbReference>
<dbReference type="SMART" id="SM00342">
    <property type="entry name" value="HTH_ARAC"/>
    <property type="match status" value="1"/>
</dbReference>
<dbReference type="Pfam" id="PF02805">
    <property type="entry name" value="Ada_Zn_binding"/>
    <property type="match status" value="1"/>
</dbReference>
<accession>A0AAW9JMU5</accession>
<evidence type="ECO:0000256" key="8">
    <source>
        <dbReference type="ARBA" id="ARBA00023125"/>
    </source>
</evidence>
<organism evidence="13 14">
    <name type="scientific">Carnobacterium maltaromaticum</name>
    <name type="common">Carnobacterium piscicola</name>
    <dbReference type="NCBI Taxonomy" id="2751"/>
    <lineage>
        <taxon>Bacteria</taxon>
        <taxon>Bacillati</taxon>
        <taxon>Bacillota</taxon>
        <taxon>Bacilli</taxon>
        <taxon>Lactobacillales</taxon>
        <taxon>Carnobacteriaceae</taxon>
        <taxon>Carnobacterium</taxon>
    </lineage>
</organism>
<keyword evidence="4" id="KW-0479">Metal-binding</keyword>
<evidence type="ECO:0000256" key="6">
    <source>
        <dbReference type="ARBA" id="ARBA00022833"/>
    </source>
</evidence>